<keyword evidence="3" id="KW-1185">Reference proteome</keyword>
<feature type="transmembrane region" description="Helical" evidence="1">
    <location>
        <begin position="73"/>
        <end position="95"/>
    </location>
</feature>
<keyword evidence="1" id="KW-1133">Transmembrane helix</keyword>
<dbReference type="Proteomes" id="UP001054252">
    <property type="component" value="Unassembled WGS sequence"/>
</dbReference>
<evidence type="ECO:0000313" key="2">
    <source>
        <dbReference type="EMBL" id="GKV06371.1"/>
    </source>
</evidence>
<name>A0AAV5J2S3_9ROSI</name>
<protein>
    <submittedName>
        <fullName evidence="2">Uncharacterized protein</fullName>
    </submittedName>
</protein>
<proteinExistence type="predicted"/>
<feature type="transmembrane region" description="Helical" evidence="1">
    <location>
        <begin position="15"/>
        <end position="37"/>
    </location>
</feature>
<gene>
    <name evidence="2" type="ORF">SLEP1_g18271</name>
</gene>
<evidence type="ECO:0000313" key="3">
    <source>
        <dbReference type="Proteomes" id="UP001054252"/>
    </source>
</evidence>
<dbReference type="AlphaFoldDB" id="A0AAV5J2S3"/>
<evidence type="ECO:0000256" key="1">
    <source>
        <dbReference type="SAM" id="Phobius"/>
    </source>
</evidence>
<feature type="transmembrane region" description="Helical" evidence="1">
    <location>
        <begin position="49"/>
        <end position="67"/>
    </location>
</feature>
<comment type="caution">
    <text evidence="2">The sequence shown here is derived from an EMBL/GenBank/DDBJ whole genome shotgun (WGS) entry which is preliminary data.</text>
</comment>
<keyword evidence="1" id="KW-0472">Membrane</keyword>
<sequence length="97" mass="11032">MGSKLFCIIICQDAFFIFKFILEFVLINCVFSAVTAYSKAHYLSSSLRHLVLGFASSISLVWDWHLIPIRVTISFLILRCLALCVVEVSSVYSFYVP</sequence>
<organism evidence="2 3">
    <name type="scientific">Rubroshorea leprosula</name>
    <dbReference type="NCBI Taxonomy" id="152421"/>
    <lineage>
        <taxon>Eukaryota</taxon>
        <taxon>Viridiplantae</taxon>
        <taxon>Streptophyta</taxon>
        <taxon>Embryophyta</taxon>
        <taxon>Tracheophyta</taxon>
        <taxon>Spermatophyta</taxon>
        <taxon>Magnoliopsida</taxon>
        <taxon>eudicotyledons</taxon>
        <taxon>Gunneridae</taxon>
        <taxon>Pentapetalae</taxon>
        <taxon>rosids</taxon>
        <taxon>malvids</taxon>
        <taxon>Malvales</taxon>
        <taxon>Dipterocarpaceae</taxon>
        <taxon>Rubroshorea</taxon>
    </lineage>
</organism>
<reference evidence="2 3" key="1">
    <citation type="journal article" date="2021" name="Commun. Biol.">
        <title>The genome of Shorea leprosula (Dipterocarpaceae) highlights the ecological relevance of drought in aseasonal tropical rainforests.</title>
        <authorList>
            <person name="Ng K.K.S."/>
            <person name="Kobayashi M.J."/>
            <person name="Fawcett J.A."/>
            <person name="Hatakeyama M."/>
            <person name="Paape T."/>
            <person name="Ng C.H."/>
            <person name="Ang C.C."/>
            <person name="Tnah L.H."/>
            <person name="Lee C.T."/>
            <person name="Nishiyama T."/>
            <person name="Sese J."/>
            <person name="O'Brien M.J."/>
            <person name="Copetti D."/>
            <person name="Mohd Noor M.I."/>
            <person name="Ong R.C."/>
            <person name="Putra M."/>
            <person name="Sireger I.Z."/>
            <person name="Indrioko S."/>
            <person name="Kosugi Y."/>
            <person name="Izuno A."/>
            <person name="Isagi Y."/>
            <person name="Lee S.L."/>
            <person name="Shimizu K.K."/>
        </authorList>
    </citation>
    <scope>NUCLEOTIDE SEQUENCE [LARGE SCALE GENOMIC DNA]</scope>
    <source>
        <strain evidence="2">214</strain>
    </source>
</reference>
<keyword evidence="1" id="KW-0812">Transmembrane</keyword>
<accession>A0AAV5J2S3</accession>
<dbReference type="EMBL" id="BPVZ01000025">
    <property type="protein sequence ID" value="GKV06371.1"/>
    <property type="molecule type" value="Genomic_DNA"/>
</dbReference>